<evidence type="ECO:0000313" key="1">
    <source>
        <dbReference type="EMBL" id="GAA4035995.1"/>
    </source>
</evidence>
<dbReference type="EMBL" id="BAABAL010000027">
    <property type="protein sequence ID" value="GAA4035995.1"/>
    <property type="molecule type" value="Genomic_DNA"/>
</dbReference>
<comment type="caution">
    <text evidence="1">The sequence shown here is derived from an EMBL/GenBank/DDBJ whole genome shotgun (WGS) entry which is preliminary data.</text>
</comment>
<proteinExistence type="predicted"/>
<sequence>MGTVSVPSASLAVWASAWLHGAAAADDVLDALSAWGELQEFVAADQETADRTGLPIDGERAAGPALWLGALRKLGADNAALVLPIPGDVRGLGGPGPVTRPALERGEAAVFASAALAAVPDDVADGVLRWTVFSLTGSPVADHTPIGEAEHGMTVAVREAAATLVSLDVARHRPNVRAEIAEFISTRPRLAWPTGMPPRSLRVLERSVEVEAILRAAEGDGGAVSASAARARADALRPLGDAVRSARCGAIAEAVRQLSGQYRRS</sequence>
<accession>A0ABP7U518</accession>
<protein>
    <submittedName>
        <fullName evidence="1">Uncharacterized protein</fullName>
    </submittedName>
</protein>
<keyword evidence="2" id="KW-1185">Reference proteome</keyword>
<gene>
    <name evidence="1" type="ORF">GCM10022247_72080</name>
</gene>
<reference evidence="2" key="1">
    <citation type="journal article" date="2019" name="Int. J. Syst. Evol. Microbiol.">
        <title>The Global Catalogue of Microorganisms (GCM) 10K type strain sequencing project: providing services to taxonomists for standard genome sequencing and annotation.</title>
        <authorList>
            <consortium name="The Broad Institute Genomics Platform"/>
            <consortium name="The Broad Institute Genome Sequencing Center for Infectious Disease"/>
            <person name="Wu L."/>
            <person name="Ma J."/>
        </authorList>
    </citation>
    <scope>NUCLEOTIDE SEQUENCE [LARGE SCALE GENOMIC DNA]</scope>
    <source>
        <strain evidence="2">JCM 17342</strain>
    </source>
</reference>
<organism evidence="1 2">
    <name type="scientific">Allokutzneria multivorans</name>
    <dbReference type="NCBI Taxonomy" id="1142134"/>
    <lineage>
        <taxon>Bacteria</taxon>
        <taxon>Bacillati</taxon>
        <taxon>Actinomycetota</taxon>
        <taxon>Actinomycetes</taxon>
        <taxon>Pseudonocardiales</taxon>
        <taxon>Pseudonocardiaceae</taxon>
        <taxon>Allokutzneria</taxon>
    </lineage>
</organism>
<name>A0ABP7U518_9PSEU</name>
<evidence type="ECO:0000313" key="2">
    <source>
        <dbReference type="Proteomes" id="UP001501747"/>
    </source>
</evidence>
<dbReference type="Proteomes" id="UP001501747">
    <property type="component" value="Unassembled WGS sequence"/>
</dbReference>